<dbReference type="EMBL" id="BSPV01000003">
    <property type="protein sequence ID" value="GLT13987.1"/>
    <property type="molecule type" value="Genomic_DNA"/>
</dbReference>
<feature type="transmembrane region" description="Helical" evidence="6">
    <location>
        <begin position="263"/>
        <end position="282"/>
    </location>
</feature>
<evidence type="ECO:0000256" key="2">
    <source>
        <dbReference type="ARBA" id="ARBA00022475"/>
    </source>
</evidence>
<organism evidence="9 10">
    <name type="scientific">Vibrio algivorus</name>
    <dbReference type="NCBI Taxonomy" id="1667024"/>
    <lineage>
        <taxon>Bacteria</taxon>
        <taxon>Pseudomonadati</taxon>
        <taxon>Pseudomonadota</taxon>
        <taxon>Gammaproteobacteria</taxon>
        <taxon>Vibrionales</taxon>
        <taxon>Vibrionaceae</taxon>
        <taxon>Vibrio</taxon>
    </lineage>
</organism>
<dbReference type="PANTHER" id="PTHR42920">
    <property type="entry name" value="OS03G0707200 PROTEIN-RELATED"/>
    <property type="match status" value="1"/>
</dbReference>
<dbReference type="PANTHER" id="PTHR42920:SF5">
    <property type="entry name" value="EAMA DOMAIN-CONTAINING PROTEIN"/>
    <property type="match status" value="1"/>
</dbReference>
<feature type="transmembrane region" description="Helical" evidence="6">
    <location>
        <begin position="208"/>
        <end position="225"/>
    </location>
</feature>
<dbReference type="InterPro" id="IPR051258">
    <property type="entry name" value="Diverse_Substrate_Transporter"/>
</dbReference>
<evidence type="ECO:0000256" key="6">
    <source>
        <dbReference type="SAM" id="Phobius"/>
    </source>
</evidence>
<keyword evidence="2" id="KW-1003">Cell membrane</keyword>
<evidence type="ECO:0000256" key="4">
    <source>
        <dbReference type="ARBA" id="ARBA00022989"/>
    </source>
</evidence>
<name>A0A557NUP8_9VIBR</name>
<feature type="transmembrane region" description="Helical" evidence="6">
    <location>
        <begin position="95"/>
        <end position="114"/>
    </location>
</feature>
<evidence type="ECO:0000313" key="9">
    <source>
        <dbReference type="EMBL" id="TVO32159.1"/>
    </source>
</evidence>
<protein>
    <submittedName>
        <fullName evidence="9">DMT family transporter</fullName>
    </submittedName>
    <submittedName>
        <fullName evidence="8">Permease</fullName>
    </submittedName>
</protein>
<feature type="transmembrane region" description="Helical" evidence="6">
    <location>
        <begin position="31"/>
        <end position="53"/>
    </location>
</feature>
<feature type="domain" description="EamA" evidence="7">
    <location>
        <begin position="8"/>
        <end position="137"/>
    </location>
</feature>
<dbReference type="OrthoDB" id="8370318at2"/>
<feature type="transmembrane region" description="Helical" evidence="6">
    <location>
        <begin position="176"/>
        <end position="196"/>
    </location>
</feature>
<keyword evidence="11" id="KW-1185">Reference proteome</keyword>
<dbReference type="SUPFAM" id="SSF103481">
    <property type="entry name" value="Multidrug resistance efflux transporter EmrE"/>
    <property type="match status" value="2"/>
</dbReference>
<feature type="transmembrane region" description="Helical" evidence="6">
    <location>
        <begin position="121"/>
        <end position="142"/>
    </location>
</feature>
<evidence type="ECO:0000313" key="11">
    <source>
        <dbReference type="Proteomes" id="UP001157156"/>
    </source>
</evidence>
<comment type="subcellular location">
    <subcellularLocation>
        <location evidence="1">Cell membrane</location>
        <topology evidence="1">Multi-pass membrane protein</topology>
    </subcellularLocation>
</comment>
<feature type="transmembrane region" description="Helical" evidence="6">
    <location>
        <begin position="148"/>
        <end position="164"/>
    </location>
</feature>
<dbReference type="InterPro" id="IPR037185">
    <property type="entry name" value="EmrE-like"/>
</dbReference>
<keyword evidence="5 6" id="KW-0472">Membrane</keyword>
<proteinExistence type="predicted"/>
<accession>A0A557NUP8</accession>
<reference evidence="8" key="1">
    <citation type="journal article" date="2014" name="Int. J. Syst. Evol. Microbiol.">
        <title>Complete genome of a new Firmicutes species belonging to the dominant human colonic microbiota ('Ruminococcus bicirculans') reveals two chromosomes and a selective capacity to utilize plant glucans.</title>
        <authorList>
            <consortium name="NISC Comparative Sequencing Program"/>
            <person name="Wegmann U."/>
            <person name="Louis P."/>
            <person name="Goesmann A."/>
            <person name="Henrissat B."/>
            <person name="Duncan S.H."/>
            <person name="Flint H.J."/>
        </authorList>
    </citation>
    <scope>NUCLEOTIDE SEQUENCE</scope>
    <source>
        <strain evidence="8">NBRC 111146</strain>
    </source>
</reference>
<comment type="caution">
    <text evidence="9">The sequence shown here is derived from an EMBL/GenBank/DDBJ whole genome shotgun (WGS) entry which is preliminary data.</text>
</comment>
<dbReference type="GO" id="GO:0005886">
    <property type="term" value="C:plasma membrane"/>
    <property type="evidence" value="ECO:0007669"/>
    <property type="project" value="UniProtKB-SubCell"/>
</dbReference>
<gene>
    <name evidence="9" type="ORF">FOF44_17340</name>
    <name evidence="8" type="ORF">GCM10007931_09610</name>
</gene>
<feature type="domain" description="EamA" evidence="7">
    <location>
        <begin position="149"/>
        <end position="278"/>
    </location>
</feature>
<evidence type="ECO:0000256" key="3">
    <source>
        <dbReference type="ARBA" id="ARBA00022692"/>
    </source>
</evidence>
<evidence type="ECO:0000256" key="5">
    <source>
        <dbReference type="ARBA" id="ARBA00023136"/>
    </source>
</evidence>
<evidence type="ECO:0000256" key="1">
    <source>
        <dbReference type="ARBA" id="ARBA00004651"/>
    </source>
</evidence>
<dbReference type="InterPro" id="IPR000620">
    <property type="entry name" value="EamA_dom"/>
</dbReference>
<evidence type="ECO:0000313" key="8">
    <source>
        <dbReference type="EMBL" id="GLT13987.1"/>
    </source>
</evidence>
<dbReference type="Proteomes" id="UP000319828">
    <property type="component" value="Unassembled WGS sequence"/>
</dbReference>
<sequence>MNQEAKATIILILTTIFAGLGWIFSKQAIMGLPPFAFIGTRFVAASLFLLPFCYKQLVALTRGQIINAASVGLLMSCALLTWVTAISVTDTLAEGAFISSLAMLFAPLVGWALFKQKPIRMFWISLPFAVLGLGFLSLSNGYQHSPSQIWFLISAVLLAFHFNFNAKYAQSVPSLALACIQLFVVGTVGTIASLSLEQWPDQVSNETWMWVALSTILATSLRYVMQTIGQKLTTSGNAAIIMILEPVWASSLSVVFYGDDMPIGKVIGCALILWSLFVYRGGAKLLERRQKRLPPEPNKE</sequence>
<dbReference type="AlphaFoldDB" id="A0A557NUP8"/>
<evidence type="ECO:0000259" key="7">
    <source>
        <dbReference type="Pfam" id="PF00892"/>
    </source>
</evidence>
<dbReference type="RefSeq" id="WP_089124355.1">
    <property type="nucleotide sequence ID" value="NZ_BSPV01000003.1"/>
</dbReference>
<keyword evidence="3 6" id="KW-0812">Transmembrane</keyword>
<dbReference type="EMBL" id="VMKJ01000062">
    <property type="protein sequence ID" value="TVO32159.1"/>
    <property type="molecule type" value="Genomic_DNA"/>
</dbReference>
<reference evidence="8" key="4">
    <citation type="submission" date="2023-01" db="EMBL/GenBank/DDBJ databases">
        <title>Draft genome sequence of Vibrio algivorus strain NBRC 111146.</title>
        <authorList>
            <person name="Sun Q."/>
            <person name="Mori K."/>
        </authorList>
    </citation>
    <scope>NUCLEOTIDE SEQUENCE</scope>
    <source>
        <strain evidence="8">NBRC 111146</strain>
    </source>
</reference>
<dbReference type="Proteomes" id="UP001157156">
    <property type="component" value="Unassembled WGS sequence"/>
</dbReference>
<dbReference type="Pfam" id="PF00892">
    <property type="entry name" value="EamA"/>
    <property type="match status" value="2"/>
</dbReference>
<evidence type="ECO:0000313" key="10">
    <source>
        <dbReference type="Proteomes" id="UP000319828"/>
    </source>
</evidence>
<feature type="transmembrane region" description="Helical" evidence="6">
    <location>
        <begin position="237"/>
        <end position="257"/>
    </location>
</feature>
<keyword evidence="4 6" id="KW-1133">Transmembrane helix</keyword>
<feature type="transmembrane region" description="Helical" evidence="6">
    <location>
        <begin position="7"/>
        <end position="25"/>
    </location>
</feature>
<reference evidence="11" key="2">
    <citation type="journal article" date="2019" name="Int. J. Syst. Evol. Microbiol.">
        <title>The Global Catalogue of Microorganisms (GCM) 10K type strain sequencing project: providing services to taxonomists for standard genome sequencing and annotation.</title>
        <authorList>
            <consortium name="The Broad Institute Genomics Platform"/>
            <consortium name="The Broad Institute Genome Sequencing Center for Infectious Disease"/>
            <person name="Wu L."/>
            <person name="Ma J."/>
        </authorList>
    </citation>
    <scope>NUCLEOTIDE SEQUENCE [LARGE SCALE GENOMIC DNA]</scope>
    <source>
        <strain evidence="11">NBRC 111146</strain>
    </source>
</reference>
<feature type="transmembrane region" description="Helical" evidence="6">
    <location>
        <begin position="65"/>
        <end position="89"/>
    </location>
</feature>
<reference evidence="9 10" key="3">
    <citation type="submission" date="2019-07" db="EMBL/GenBank/DDBJ databases">
        <title>The draft genome sequence of Vibrio algivorus M1486.</title>
        <authorList>
            <person name="Meng X."/>
        </authorList>
    </citation>
    <scope>NUCLEOTIDE SEQUENCE [LARGE SCALE GENOMIC DNA]</scope>
    <source>
        <strain evidence="9 10">M1486</strain>
    </source>
</reference>